<feature type="compositionally biased region" description="Low complexity" evidence="1">
    <location>
        <begin position="80"/>
        <end position="90"/>
    </location>
</feature>
<dbReference type="Proteomes" id="UP000218288">
    <property type="component" value="Chromosome"/>
</dbReference>
<organism evidence="2 3">
    <name type="scientific">Methylorubrum populi</name>
    <dbReference type="NCBI Taxonomy" id="223967"/>
    <lineage>
        <taxon>Bacteria</taxon>
        <taxon>Pseudomonadati</taxon>
        <taxon>Pseudomonadota</taxon>
        <taxon>Alphaproteobacteria</taxon>
        <taxon>Hyphomicrobiales</taxon>
        <taxon>Methylobacteriaceae</taxon>
        <taxon>Methylorubrum</taxon>
    </lineage>
</organism>
<reference evidence="2 3" key="1">
    <citation type="journal article" date="2016" name="Genome Announc.">
        <title>Complete Genome Sequence of Methylobacterium populi P-1M, Isolated from Pink-Pigmented Household Biofilm.</title>
        <authorList>
            <person name="Morohoshi T."/>
            <person name="Ikeda T."/>
        </authorList>
    </citation>
    <scope>NUCLEOTIDE SEQUENCE [LARGE SCALE GENOMIC DNA]</scope>
    <source>
        <strain evidence="2 3">P-1M</strain>
    </source>
</reference>
<dbReference type="AlphaFoldDB" id="A0A161JK62"/>
<feature type="region of interest" description="Disordered" evidence="1">
    <location>
        <begin position="80"/>
        <end position="107"/>
    </location>
</feature>
<name>A0A161JK62_9HYPH</name>
<evidence type="ECO:0000313" key="2">
    <source>
        <dbReference type="EMBL" id="BAU89065.1"/>
    </source>
</evidence>
<accession>A0A161JK62</accession>
<dbReference type="InterPro" id="IPR010985">
    <property type="entry name" value="Ribbon_hlx_hlx"/>
</dbReference>
<gene>
    <name evidence="2" type="ORF">MPPM_0460</name>
</gene>
<sequence length="228" mass="24792">MTGCRHRALYPHGSPGTDVMGRDRDTAGDGGSAETAERGMTKTTLYVSRSLHRAIKRAALDEGLSLNAFLLAAIEHRLGSGVSASPGSSGTPVRRPEERSEASLGTQGDLHAALDQLRDRLAAVEQALARGGQSDGPSPAPPRRPLSVAQVRRVVREILLDHGAPLPHRDLVDILLHERKLPLPGRDPSENLRTILVHPKAQGFRFMRRRGYWVDDRPLPPEEPATSD</sequence>
<evidence type="ECO:0000256" key="1">
    <source>
        <dbReference type="SAM" id="MobiDB-lite"/>
    </source>
</evidence>
<dbReference type="EMBL" id="AP014809">
    <property type="protein sequence ID" value="BAU89065.1"/>
    <property type="molecule type" value="Genomic_DNA"/>
</dbReference>
<dbReference type="GO" id="GO:0006355">
    <property type="term" value="P:regulation of DNA-templated transcription"/>
    <property type="evidence" value="ECO:0007669"/>
    <property type="project" value="InterPro"/>
</dbReference>
<evidence type="ECO:0000313" key="3">
    <source>
        <dbReference type="Proteomes" id="UP000218288"/>
    </source>
</evidence>
<proteinExistence type="predicted"/>
<protein>
    <submittedName>
        <fullName evidence="2">Uncharacterized protein</fullName>
    </submittedName>
</protein>
<feature type="region of interest" description="Disordered" evidence="1">
    <location>
        <begin position="127"/>
        <end position="146"/>
    </location>
</feature>
<feature type="region of interest" description="Disordered" evidence="1">
    <location>
        <begin position="1"/>
        <end position="37"/>
    </location>
</feature>
<dbReference type="SUPFAM" id="SSF47598">
    <property type="entry name" value="Ribbon-helix-helix"/>
    <property type="match status" value="1"/>
</dbReference>